<evidence type="ECO:0000313" key="2">
    <source>
        <dbReference type="EMBL" id="KOO26522.1"/>
    </source>
</evidence>
<evidence type="ECO:0000313" key="3">
    <source>
        <dbReference type="Proteomes" id="UP000037460"/>
    </source>
</evidence>
<comment type="caution">
    <text evidence="2">The sequence shown here is derived from an EMBL/GenBank/DDBJ whole genome shotgun (WGS) entry which is preliminary data.</text>
</comment>
<evidence type="ECO:0000256" key="1">
    <source>
        <dbReference type="SAM" id="MobiDB-lite"/>
    </source>
</evidence>
<feature type="region of interest" description="Disordered" evidence="1">
    <location>
        <begin position="1"/>
        <end position="20"/>
    </location>
</feature>
<feature type="compositionally biased region" description="Low complexity" evidence="1">
    <location>
        <begin position="225"/>
        <end position="246"/>
    </location>
</feature>
<dbReference type="EMBL" id="JWZX01002840">
    <property type="protein sequence ID" value="KOO26522.1"/>
    <property type="molecule type" value="Genomic_DNA"/>
</dbReference>
<feature type="region of interest" description="Disordered" evidence="1">
    <location>
        <begin position="204"/>
        <end position="246"/>
    </location>
</feature>
<organism evidence="2 3">
    <name type="scientific">Chrysochromulina tobinii</name>
    <dbReference type="NCBI Taxonomy" id="1460289"/>
    <lineage>
        <taxon>Eukaryota</taxon>
        <taxon>Haptista</taxon>
        <taxon>Haptophyta</taxon>
        <taxon>Prymnesiophyceae</taxon>
        <taxon>Prymnesiales</taxon>
        <taxon>Chrysochromulinaceae</taxon>
        <taxon>Chrysochromulina</taxon>
    </lineage>
</organism>
<proteinExistence type="predicted"/>
<feature type="compositionally biased region" description="Polar residues" evidence="1">
    <location>
        <begin position="1"/>
        <end position="15"/>
    </location>
</feature>
<protein>
    <submittedName>
        <fullName evidence="2">Uncharacterized protein</fullName>
    </submittedName>
</protein>
<accession>A0A0M0JJN2</accession>
<sequence length="475" mass="50314">MFSLSKPTWNSSTLAGQGGRGATEALRKQLWMTFSHSAKLPADSLRQRQVSLGALTAWGGLLGSFENDYEQQAIALAALCALLDSEASVDAFRRETSWYDALVGALPALVHESSQALEMPEILVDTLSLCCTAASHPMFTHTPNDAWLWERLLEQSAASVPYEPDAALFFACLAATLAEKHDVALAMLRNAEVKRALVHLAESDADDGVSSERDGTSLKGGGRGSSLLRMGSRASSGAGSVSPSTSWDASGAALDGAAAAEPTSPAELELAYARLALHKLALTAESLAASTELSREERLEIDEPFVRTYREHVAPPLPTRPPQRAFAPSAEEQIALSILSVATCALGGVVWGAVAGALATARARRPVWRSALLTAAGAAFFETLMQTKLALLARARARGVPDATSAIPPPYATLRALVLTTSVDLGMSCAALHALVQPNRVPLAFGGWLIGRGLMLSQELLSVDIIEEVVEERPR</sequence>
<gene>
    <name evidence="2" type="ORF">Ctob_003636</name>
</gene>
<dbReference type="AlphaFoldDB" id="A0A0M0JJN2"/>
<reference evidence="3" key="1">
    <citation type="journal article" date="2015" name="PLoS Genet.">
        <title>Genome Sequence and Transcriptome Analyses of Chrysochromulina tobin: Metabolic Tools for Enhanced Algal Fitness in the Prominent Order Prymnesiales (Haptophyceae).</title>
        <authorList>
            <person name="Hovde B.T."/>
            <person name="Deodato C.R."/>
            <person name="Hunsperger H.M."/>
            <person name="Ryken S.A."/>
            <person name="Yost W."/>
            <person name="Jha R.K."/>
            <person name="Patterson J."/>
            <person name="Monnat R.J. Jr."/>
            <person name="Barlow S.B."/>
            <person name="Starkenburg S.R."/>
            <person name="Cattolico R.A."/>
        </authorList>
    </citation>
    <scope>NUCLEOTIDE SEQUENCE</scope>
    <source>
        <strain evidence="3">CCMP291</strain>
    </source>
</reference>
<keyword evidence="3" id="KW-1185">Reference proteome</keyword>
<dbReference type="Proteomes" id="UP000037460">
    <property type="component" value="Unassembled WGS sequence"/>
</dbReference>
<name>A0A0M0JJN2_9EUKA</name>